<organism evidence="1 2">
    <name type="scientific">Plasmodium falciparum FCH/4</name>
    <dbReference type="NCBI Taxonomy" id="1036724"/>
    <lineage>
        <taxon>Eukaryota</taxon>
        <taxon>Sar</taxon>
        <taxon>Alveolata</taxon>
        <taxon>Apicomplexa</taxon>
        <taxon>Aconoidasida</taxon>
        <taxon>Haemosporida</taxon>
        <taxon>Plasmodiidae</taxon>
        <taxon>Plasmodium</taxon>
        <taxon>Plasmodium (Laverania)</taxon>
    </lineage>
</organism>
<dbReference type="Proteomes" id="UP000030656">
    <property type="component" value="Unassembled WGS sequence"/>
</dbReference>
<evidence type="ECO:0000313" key="1">
    <source>
        <dbReference type="EMBL" id="ETW27168.1"/>
    </source>
</evidence>
<dbReference type="EMBL" id="KI928099">
    <property type="protein sequence ID" value="ETW27168.1"/>
    <property type="molecule type" value="Genomic_DNA"/>
</dbReference>
<reference evidence="1 2" key="2">
    <citation type="submission" date="2013-02" db="EMBL/GenBank/DDBJ databases">
        <title>The Genome Sequence of Plasmodium falciparum FCH/4.</title>
        <authorList>
            <consortium name="The Broad Institute Genome Sequencing Platform"/>
            <consortium name="The Broad Institute Genome Sequencing Center for Infectious Disease"/>
            <person name="Neafsey D."/>
            <person name="Cheeseman I."/>
            <person name="Volkman S."/>
            <person name="Adams J."/>
            <person name="Walker B."/>
            <person name="Young S.K."/>
            <person name="Zeng Q."/>
            <person name="Gargeya S."/>
            <person name="Fitzgerald M."/>
            <person name="Haas B."/>
            <person name="Abouelleil A."/>
            <person name="Alvarado L."/>
            <person name="Arachchi H.M."/>
            <person name="Berlin A.M."/>
            <person name="Chapman S.B."/>
            <person name="Dewar J."/>
            <person name="Goldberg J."/>
            <person name="Griggs A."/>
            <person name="Gujja S."/>
            <person name="Hansen M."/>
            <person name="Howarth C."/>
            <person name="Imamovic A."/>
            <person name="Larimer J."/>
            <person name="McCowan C."/>
            <person name="Murphy C."/>
            <person name="Neiman D."/>
            <person name="Pearson M."/>
            <person name="Priest M."/>
            <person name="Roberts A."/>
            <person name="Saif S."/>
            <person name="Shea T."/>
            <person name="Sisk P."/>
            <person name="Sykes S."/>
            <person name="Wortman J."/>
            <person name="Nusbaum C."/>
            <person name="Birren B."/>
        </authorList>
    </citation>
    <scope>NUCLEOTIDE SEQUENCE [LARGE SCALE GENOMIC DNA]</scope>
    <source>
        <strain evidence="1 2">FCH/4</strain>
    </source>
</reference>
<name>A0A024VFV0_PLAFA</name>
<dbReference type="AlphaFoldDB" id="A0A024VFV0"/>
<accession>A0A024VFV0</accession>
<protein>
    <submittedName>
        <fullName evidence="1">Uncharacterized protein</fullName>
    </submittedName>
</protein>
<evidence type="ECO:0000313" key="2">
    <source>
        <dbReference type="Proteomes" id="UP000030656"/>
    </source>
</evidence>
<proteinExistence type="predicted"/>
<sequence>MTTGRNTEGMITEEILEEMNLEEEVVNLDEIIEEMNLEEVVANLEDLVREIVP</sequence>
<gene>
    <name evidence="1" type="ORF">PFFCH_05464</name>
</gene>
<reference evidence="1 2" key="1">
    <citation type="submission" date="2013-02" db="EMBL/GenBank/DDBJ databases">
        <title>The Genome Annotation of Plasmodium falciparum FCH/4.</title>
        <authorList>
            <consortium name="The Broad Institute Genome Sequencing Platform"/>
            <consortium name="The Broad Institute Genome Sequencing Center for Infectious Disease"/>
            <person name="Neafsey D."/>
            <person name="Hoffman S."/>
            <person name="Volkman S."/>
            <person name="Rosenthal P."/>
            <person name="Walker B."/>
            <person name="Young S.K."/>
            <person name="Zeng Q."/>
            <person name="Gargeya S."/>
            <person name="Fitzgerald M."/>
            <person name="Haas B."/>
            <person name="Abouelleil A."/>
            <person name="Allen A.W."/>
            <person name="Alvarado L."/>
            <person name="Arachchi H.M."/>
            <person name="Berlin A.M."/>
            <person name="Chapman S.B."/>
            <person name="Gainer-Dewar J."/>
            <person name="Goldberg J."/>
            <person name="Griggs A."/>
            <person name="Gujja S."/>
            <person name="Hansen M."/>
            <person name="Howarth C."/>
            <person name="Imamovic A."/>
            <person name="Ireland A."/>
            <person name="Larimer J."/>
            <person name="McCowan C."/>
            <person name="Murphy C."/>
            <person name="Pearson M."/>
            <person name="Poon T.W."/>
            <person name="Priest M."/>
            <person name="Roberts A."/>
            <person name="Saif S."/>
            <person name="Shea T."/>
            <person name="Sisk P."/>
            <person name="Sykes S."/>
            <person name="Wortman J."/>
            <person name="Nusbaum C."/>
            <person name="Birren B."/>
        </authorList>
    </citation>
    <scope>NUCLEOTIDE SEQUENCE [LARGE SCALE GENOMIC DNA]</scope>
    <source>
        <strain evidence="1 2">FCH/4</strain>
    </source>
</reference>